<dbReference type="GO" id="GO:0030313">
    <property type="term" value="C:cell envelope"/>
    <property type="evidence" value="ECO:0007669"/>
    <property type="project" value="UniProtKB-SubCell"/>
</dbReference>
<dbReference type="PROSITE" id="PS51257">
    <property type="entry name" value="PROKAR_LIPOPROTEIN"/>
    <property type="match status" value="1"/>
</dbReference>
<feature type="region of interest" description="Disordered" evidence="5">
    <location>
        <begin position="23"/>
        <end position="46"/>
    </location>
</feature>
<proteinExistence type="inferred from homology"/>
<dbReference type="Proteomes" id="UP000190042">
    <property type="component" value="Unassembled WGS sequence"/>
</dbReference>
<accession>A0A1T4YW78</accession>
<feature type="chain" id="PRO_5039441606" evidence="6">
    <location>
        <begin position="20"/>
        <end position="281"/>
    </location>
</feature>
<dbReference type="SMART" id="SM00062">
    <property type="entry name" value="PBPb"/>
    <property type="match status" value="1"/>
</dbReference>
<evidence type="ECO:0000256" key="6">
    <source>
        <dbReference type="SAM" id="SignalP"/>
    </source>
</evidence>
<dbReference type="Pfam" id="PF00497">
    <property type="entry name" value="SBP_bac_3"/>
    <property type="match status" value="1"/>
</dbReference>
<comment type="similarity">
    <text evidence="2 4">Belongs to the bacterial solute-binding protein 3 family.</text>
</comment>
<evidence type="ECO:0000256" key="1">
    <source>
        <dbReference type="ARBA" id="ARBA00004196"/>
    </source>
</evidence>
<evidence type="ECO:0000313" key="9">
    <source>
        <dbReference type="Proteomes" id="UP000190042"/>
    </source>
</evidence>
<protein>
    <submittedName>
        <fullName evidence="8">Cystine transport system substrate-binding protein</fullName>
    </submittedName>
</protein>
<dbReference type="RefSeq" id="WP_009499161.1">
    <property type="nucleotide sequence ID" value="NZ_FUYJ01000010.1"/>
</dbReference>
<dbReference type="PANTHER" id="PTHR35936">
    <property type="entry name" value="MEMBRANE-BOUND LYTIC MUREIN TRANSGLYCOSYLASE F"/>
    <property type="match status" value="1"/>
</dbReference>
<dbReference type="SUPFAM" id="SSF53850">
    <property type="entry name" value="Periplasmic binding protein-like II"/>
    <property type="match status" value="1"/>
</dbReference>
<comment type="subcellular location">
    <subcellularLocation>
        <location evidence="1">Cell envelope</location>
    </subcellularLocation>
</comment>
<organism evidence="8 9">
    <name type="scientific">Sporosarcina newyorkensis</name>
    <dbReference type="NCBI Taxonomy" id="759851"/>
    <lineage>
        <taxon>Bacteria</taxon>
        <taxon>Bacillati</taxon>
        <taxon>Bacillota</taxon>
        <taxon>Bacilli</taxon>
        <taxon>Bacillales</taxon>
        <taxon>Caryophanaceae</taxon>
        <taxon>Sporosarcina</taxon>
    </lineage>
</organism>
<keyword evidence="9" id="KW-1185">Reference proteome</keyword>
<keyword evidence="3 6" id="KW-0732">Signal</keyword>
<gene>
    <name evidence="8" type="ORF">SAMN04244570_0085</name>
</gene>
<sequence>MKKILLPFLLILLSAVLVACGTKEDDKTNGSNEKPTEESSGDSAANNGLLEEVLEKGVLNIGTEGTYAPFSFHDESGKLTGYDVEVTEEVAKRLGVEAKFFETQWDAIFAGLDAKRFDVIANQVGINDDRKAKYEFSQPYTRSHSVLIIHADEQIAFDGMEGKKAAQTLTSNYGELAKSHGAEIIKVDGFNQAVDLIVSKRVDGTYNDKISALDYLQQKPDAPIQIVEEEDTSAENESENAFLFRQGNEDLVDEINKALDAMREDGKLKEISEKWFGEDVS</sequence>
<evidence type="ECO:0000259" key="7">
    <source>
        <dbReference type="SMART" id="SM00062"/>
    </source>
</evidence>
<evidence type="ECO:0000256" key="4">
    <source>
        <dbReference type="RuleBase" id="RU003744"/>
    </source>
</evidence>
<evidence type="ECO:0000256" key="5">
    <source>
        <dbReference type="SAM" id="MobiDB-lite"/>
    </source>
</evidence>
<dbReference type="PROSITE" id="PS01039">
    <property type="entry name" value="SBP_BACTERIAL_3"/>
    <property type="match status" value="1"/>
</dbReference>
<feature type="signal peptide" evidence="6">
    <location>
        <begin position="1"/>
        <end position="19"/>
    </location>
</feature>
<name>A0A1T4YW78_9BACL</name>
<dbReference type="EMBL" id="FUYJ01000010">
    <property type="protein sequence ID" value="SKB06097.1"/>
    <property type="molecule type" value="Genomic_DNA"/>
</dbReference>
<dbReference type="InterPro" id="IPR001638">
    <property type="entry name" value="Solute-binding_3/MltF_N"/>
</dbReference>
<evidence type="ECO:0000256" key="2">
    <source>
        <dbReference type="ARBA" id="ARBA00010333"/>
    </source>
</evidence>
<evidence type="ECO:0000256" key="3">
    <source>
        <dbReference type="ARBA" id="ARBA00022729"/>
    </source>
</evidence>
<evidence type="ECO:0000313" key="8">
    <source>
        <dbReference type="EMBL" id="SKB06097.1"/>
    </source>
</evidence>
<dbReference type="PANTHER" id="PTHR35936:SF34">
    <property type="entry name" value="ABC TRANSPORTER EXTRACELLULAR-BINDING PROTEIN YCKB-RELATED"/>
    <property type="match status" value="1"/>
</dbReference>
<feature type="domain" description="Solute-binding protein family 3/N-terminal" evidence="7">
    <location>
        <begin position="58"/>
        <end position="279"/>
    </location>
</feature>
<reference evidence="9" key="1">
    <citation type="submission" date="2017-02" db="EMBL/GenBank/DDBJ databases">
        <authorList>
            <person name="Varghese N."/>
            <person name="Submissions S."/>
        </authorList>
    </citation>
    <scope>NUCLEOTIDE SEQUENCE [LARGE SCALE GENOMIC DNA]</scope>
    <source>
        <strain evidence="9">DSM 23966</strain>
    </source>
</reference>
<dbReference type="InterPro" id="IPR018313">
    <property type="entry name" value="SBP_3_CS"/>
</dbReference>
<dbReference type="AlphaFoldDB" id="A0A1T4YW78"/>
<dbReference type="Gene3D" id="3.40.190.10">
    <property type="entry name" value="Periplasmic binding protein-like II"/>
    <property type="match status" value="2"/>
</dbReference>
<dbReference type="CDD" id="cd13711">
    <property type="entry name" value="PBP2_Ngo0372_TcyA"/>
    <property type="match status" value="1"/>
</dbReference>